<evidence type="ECO:0000313" key="2">
    <source>
        <dbReference type="Proteomes" id="UP000887574"/>
    </source>
</evidence>
<dbReference type="Proteomes" id="UP000887574">
    <property type="component" value="Unplaced"/>
</dbReference>
<dbReference type="AlphaFoldDB" id="A0A915E2A4"/>
<feature type="region of interest" description="Disordered" evidence="1">
    <location>
        <begin position="1"/>
        <end position="57"/>
    </location>
</feature>
<evidence type="ECO:0000313" key="3">
    <source>
        <dbReference type="WBParaSite" id="jg25440"/>
    </source>
</evidence>
<dbReference type="WBParaSite" id="jg25440">
    <property type="protein sequence ID" value="jg25440"/>
    <property type="gene ID" value="jg25440"/>
</dbReference>
<proteinExistence type="predicted"/>
<feature type="compositionally biased region" description="Low complexity" evidence="1">
    <location>
        <begin position="34"/>
        <end position="48"/>
    </location>
</feature>
<organism evidence="2 3">
    <name type="scientific">Ditylenchus dipsaci</name>
    <dbReference type="NCBI Taxonomy" id="166011"/>
    <lineage>
        <taxon>Eukaryota</taxon>
        <taxon>Metazoa</taxon>
        <taxon>Ecdysozoa</taxon>
        <taxon>Nematoda</taxon>
        <taxon>Chromadorea</taxon>
        <taxon>Rhabditida</taxon>
        <taxon>Tylenchina</taxon>
        <taxon>Tylenchomorpha</taxon>
        <taxon>Sphaerularioidea</taxon>
        <taxon>Anguinidae</taxon>
        <taxon>Anguininae</taxon>
        <taxon>Ditylenchus</taxon>
    </lineage>
</organism>
<protein>
    <submittedName>
        <fullName evidence="3">Uncharacterized protein</fullName>
    </submittedName>
</protein>
<evidence type="ECO:0000256" key="1">
    <source>
        <dbReference type="SAM" id="MobiDB-lite"/>
    </source>
</evidence>
<reference evidence="3" key="1">
    <citation type="submission" date="2022-11" db="UniProtKB">
        <authorList>
            <consortium name="WormBaseParasite"/>
        </authorList>
    </citation>
    <scope>IDENTIFICATION</scope>
</reference>
<keyword evidence="2" id="KW-1185">Reference proteome</keyword>
<sequence length="70" mass="7964">MDRWELYSSPDEASDDKVSEQGSSDETIVEEESVNSSQSHQSIASSQELPSRRDRKRKREAIVLPEIVID</sequence>
<accession>A0A915E2A4</accession>
<name>A0A915E2A4_9BILA</name>